<dbReference type="Pfam" id="PF04892">
    <property type="entry name" value="VanZ"/>
    <property type="match status" value="1"/>
</dbReference>
<dbReference type="EMBL" id="JAGYPG010000002">
    <property type="protein sequence ID" value="MBS4195538.1"/>
    <property type="molecule type" value="Genomic_DNA"/>
</dbReference>
<keyword evidence="1" id="KW-0472">Membrane</keyword>
<dbReference type="PANTHER" id="PTHR28008">
    <property type="entry name" value="DOMAIN PROTEIN, PUTATIVE (AFU_ORTHOLOGUE AFUA_3G10980)-RELATED"/>
    <property type="match status" value="1"/>
</dbReference>
<feature type="domain" description="VanZ-like" evidence="3">
    <location>
        <begin position="8"/>
        <end position="127"/>
    </location>
</feature>
<keyword evidence="2" id="KW-0732">Signal</keyword>
<feature type="signal peptide" evidence="2">
    <location>
        <begin position="1"/>
        <end position="23"/>
    </location>
</feature>
<keyword evidence="5" id="KW-1185">Reference proteome</keyword>
<keyword evidence="1" id="KW-0812">Transmembrane</keyword>
<evidence type="ECO:0000259" key="3">
    <source>
        <dbReference type="Pfam" id="PF04892"/>
    </source>
</evidence>
<feature type="chain" id="PRO_5038657235" evidence="2">
    <location>
        <begin position="24"/>
        <end position="137"/>
    </location>
</feature>
<gene>
    <name evidence="4" type="ORF">KHA97_10760</name>
</gene>
<feature type="transmembrane region" description="Helical" evidence="1">
    <location>
        <begin position="49"/>
        <end position="72"/>
    </location>
</feature>
<comment type="caution">
    <text evidence="4">The sequence shown here is derived from an EMBL/GenBank/DDBJ whole genome shotgun (WGS) entry which is preliminary data.</text>
</comment>
<proteinExistence type="predicted"/>
<dbReference type="Proteomes" id="UP000681414">
    <property type="component" value="Unassembled WGS sequence"/>
</dbReference>
<dbReference type="AlphaFoldDB" id="A0A942TEV0"/>
<accession>A0A942TEV0</accession>
<organism evidence="4 5">
    <name type="scientific">Lederbergia citri</name>
    <dbReference type="NCBI Taxonomy" id="2833580"/>
    <lineage>
        <taxon>Bacteria</taxon>
        <taxon>Bacillati</taxon>
        <taxon>Bacillota</taxon>
        <taxon>Bacilli</taxon>
        <taxon>Bacillales</taxon>
        <taxon>Bacillaceae</taxon>
        <taxon>Lederbergia</taxon>
    </lineage>
</organism>
<protein>
    <submittedName>
        <fullName evidence="4">VanZ family protein</fullName>
    </submittedName>
</protein>
<name>A0A942TEV0_9BACI</name>
<dbReference type="RefSeq" id="WP_213124753.1">
    <property type="nucleotide sequence ID" value="NZ_JAGYPG010000002.1"/>
</dbReference>
<evidence type="ECO:0000313" key="5">
    <source>
        <dbReference type="Proteomes" id="UP000681414"/>
    </source>
</evidence>
<evidence type="ECO:0000256" key="1">
    <source>
        <dbReference type="SAM" id="Phobius"/>
    </source>
</evidence>
<feature type="transmembrane region" description="Helical" evidence="1">
    <location>
        <begin position="106"/>
        <end position="128"/>
    </location>
</feature>
<evidence type="ECO:0000313" key="4">
    <source>
        <dbReference type="EMBL" id="MBS4195538.1"/>
    </source>
</evidence>
<reference evidence="4 5" key="1">
    <citation type="submission" date="2021-05" db="EMBL/GenBank/DDBJ databases">
        <title>Novel Bacillus species.</title>
        <authorList>
            <person name="Liu G."/>
        </authorList>
    </citation>
    <scope>NUCLEOTIDE SEQUENCE [LARGE SCALE GENOMIC DNA]</scope>
    <source>
        <strain evidence="5">FJAT-49780</strain>
    </source>
</reference>
<dbReference type="PANTHER" id="PTHR28008:SF1">
    <property type="entry name" value="DOMAIN PROTEIN, PUTATIVE (AFU_ORTHOLOGUE AFUA_3G10980)-RELATED"/>
    <property type="match status" value="1"/>
</dbReference>
<sequence>MNRRYYWLIAAFVWCIAIFIATASPSSTGGNTQSILQKIFHLSPSEAEIWNVVFRKGVHLSAFGLLAILFYNGLQRKRFLFAWLFTTFYAATDEFHQLFVPNRTGAVLDVGLDSLGAIIALVGMKLFLMKKEKRGER</sequence>
<feature type="transmembrane region" description="Helical" evidence="1">
    <location>
        <begin position="79"/>
        <end position="100"/>
    </location>
</feature>
<evidence type="ECO:0000256" key="2">
    <source>
        <dbReference type="SAM" id="SignalP"/>
    </source>
</evidence>
<keyword evidence="1" id="KW-1133">Transmembrane helix</keyword>
<dbReference type="InterPro" id="IPR006976">
    <property type="entry name" value="VanZ-like"/>
</dbReference>
<dbReference type="NCBIfam" id="NF037970">
    <property type="entry name" value="vanZ_1"/>
    <property type="match status" value="1"/>
</dbReference>